<feature type="transmembrane region" description="Helical" evidence="7">
    <location>
        <begin position="65"/>
        <end position="91"/>
    </location>
</feature>
<feature type="transmembrane region" description="Helical" evidence="7">
    <location>
        <begin position="442"/>
        <end position="460"/>
    </location>
</feature>
<dbReference type="PANTHER" id="PTHR30250">
    <property type="entry name" value="PST FAMILY PREDICTED COLANIC ACID TRANSPORTER"/>
    <property type="match status" value="1"/>
</dbReference>
<feature type="transmembrane region" description="Helical" evidence="7">
    <location>
        <begin position="409"/>
        <end position="430"/>
    </location>
</feature>
<gene>
    <name evidence="8" type="ORF">HY730_07785</name>
</gene>
<feature type="compositionally biased region" description="Polar residues" evidence="6">
    <location>
        <begin position="38"/>
        <end position="47"/>
    </location>
</feature>
<comment type="caution">
    <text evidence="8">The sequence shown here is derived from an EMBL/GenBank/DDBJ whole genome shotgun (WGS) entry which is preliminary data.</text>
</comment>
<keyword evidence="5 7" id="KW-0472">Membrane</keyword>
<evidence type="ECO:0000313" key="9">
    <source>
        <dbReference type="Proteomes" id="UP000772181"/>
    </source>
</evidence>
<evidence type="ECO:0000256" key="7">
    <source>
        <dbReference type="SAM" id="Phobius"/>
    </source>
</evidence>
<evidence type="ECO:0000256" key="1">
    <source>
        <dbReference type="ARBA" id="ARBA00004651"/>
    </source>
</evidence>
<dbReference type="Pfam" id="PF13440">
    <property type="entry name" value="Polysacc_synt_3"/>
    <property type="match status" value="1"/>
</dbReference>
<evidence type="ECO:0000313" key="8">
    <source>
        <dbReference type="EMBL" id="MBI4596257.1"/>
    </source>
</evidence>
<dbReference type="EMBL" id="JACQWF010000343">
    <property type="protein sequence ID" value="MBI4596257.1"/>
    <property type="molecule type" value="Genomic_DNA"/>
</dbReference>
<name>A0A933GLS9_UNCTE</name>
<evidence type="ECO:0000256" key="5">
    <source>
        <dbReference type="ARBA" id="ARBA00023136"/>
    </source>
</evidence>
<feature type="region of interest" description="Disordered" evidence="6">
    <location>
        <begin position="1"/>
        <end position="47"/>
    </location>
</feature>
<evidence type="ECO:0000256" key="3">
    <source>
        <dbReference type="ARBA" id="ARBA00022692"/>
    </source>
</evidence>
<dbReference type="PANTHER" id="PTHR30250:SF26">
    <property type="entry name" value="PSMA PROTEIN"/>
    <property type="match status" value="1"/>
</dbReference>
<reference evidence="8" key="1">
    <citation type="submission" date="2020-07" db="EMBL/GenBank/DDBJ databases">
        <title>Huge and variable diversity of episymbiotic CPR bacteria and DPANN archaea in groundwater ecosystems.</title>
        <authorList>
            <person name="He C.Y."/>
            <person name="Keren R."/>
            <person name="Whittaker M."/>
            <person name="Farag I.F."/>
            <person name="Doudna J."/>
            <person name="Cate J.H.D."/>
            <person name="Banfield J.F."/>
        </authorList>
    </citation>
    <scope>NUCLEOTIDE SEQUENCE</scope>
    <source>
        <strain evidence="8">NC_groundwater_1482_Ag_S-0.65um_47_24</strain>
    </source>
</reference>
<evidence type="ECO:0000256" key="2">
    <source>
        <dbReference type="ARBA" id="ARBA00022475"/>
    </source>
</evidence>
<keyword evidence="3 7" id="KW-0812">Transmembrane</keyword>
<dbReference type="GO" id="GO:0005886">
    <property type="term" value="C:plasma membrane"/>
    <property type="evidence" value="ECO:0007669"/>
    <property type="project" value="UniProtKB-SubCell"/>
</dbReference>
<feature type="transmembrane region" description="Helical" evidence="7">
    <location>
        <begin position="160"/>
        <end position="181"/>
    </location>
</feature>
<dbReference type="InterPro" id="IPR050833">
    <property type="entry name" value="Poly_Biosynth_Transport"/>
</dbReference>
<feature type="transmembrane region" description="Helical" evidence="7">
    <location>
        <begin position="352"/>
        <end position="369"/>
    </location>
</feature>
<feature type="transmembrane region" description="Helical" evidence="7">
    <location>
        <begin position="375"/>
        <end position="397"/>
    </location>
</feature>
<organism evidence="8 9">
    <name type="scientific">Tectimicrobiota bacterium</name>
    <dbReference type="NCBI Taxonomy" id="2528274"/>
    <lineage>
        <taxon>Bacteria</taxon>
        <taxon>Pseudomonadati</taxon>
        <taxon>Nitrospinota/Tectimicrobiota group</taxon>
        <taxon>Candidatus Tectimicrobiota</taxon>
    </lineage>
</organism>
<feature type="transmembrane region" description="Helical" evidence="7">
    <location>
        <begin position="97"/>
        <end position="121"/>
    </location>
</feature>
<feature type="compositionally biased region" description="Basic and acidic residues" evidence="6">
    <location>
        <begin position="1"/>
        <end position="36"/>
    </location>
</feature>
<protein>
    <submittedName>
        <fullName evidence="8">Oligosaccharide flippase family protein</fullName>
    </submittedName>
</protein>
<feature type="transmembrane region" description="Helical" evidence="7">
    <location>
        <begin position="321"/>
        <end position="340"/>
    </location>
</feature>
<keyword evidence="2" id="KW-1003">Cell membrane</keyword>
<evidence type="ECO:0000256" key="6">
    <source>
        <dbReference type="SAM" id="MobiDB-lite"/>
    </source>
</evidence>
<keyword evidence="4 7" id="KW-1133">Transmembrane helix</keyword>
<feature type="transmembrane region" description="Helical" evidence="7">
    <location>
        <begin position="133"/>
        <end position="154"/>
    </location>
</feature>
<dbReference type="AlphaFoldDB" id="A0A933GLS9"/>
<sequence>MVKYIAEKAVQEGQGEETRDKSKEPRTKNQEQRAKSQELASYTSEKTGEESCQSRAYINGLVSTAFVIFILLGFLSLAILLIVACFFPYIFRIPSPLEHLAITVTGLLGFQVMVSFPSRIFYSIFKGFQRFDLLNAIFASIELLNAMATLVLLFWGYGLISLVLLGVILSVLELAFQWLLLRRLYGVHVSLKQFQLRFWHDTARYTLWSSLLDLSNELGFRIDEIVIGILLNVSSITPYAIGRKLANAVFRLVEPVTDIFFPLSSQLKARKDSAGLRQIFLSGTRVSLFIATPLALCLFYYGEEVINLWIGVSYAGSKPILDIFLAVVVIWASLCTADNMLRGLGKLRFRTFLALVESFCNLTLSIILVKRYGLIGVGLGTLIPMGISGLFIVFPYLCKALDLSWREVLRISIFPAVLPLFFELVLLLVLELVPYEVNIITIVWRVALSLSAYVFLYHIFTHRLRFYKNISISGGGQAPALRARTRKPL</sequence>
<comment type="subcellular location">
    <subcellularLocation>
        <location evidence="1">Cell membrane</location>
        <topology evidence="1">Multi-pass membrane protein</topology>
    </subcellularLocation>
</comment>
<proteinExistence type="predicted"/>
<evidence type="ECO:0000256" key="4">
    <source>
        <dbReference type="ARBA" id="ARBA00022989"/>
    </source>
</evidence>
<feature type="transmembrane region" description="Helical" evidence="7">
    <location>
        <begin position="279"/>
        <end position="301"/>
    </location>
</feature>
<accession>A0A933GLS9</accession>
<dbReference type="Proteomes" id="UP000772181">
    <property type="component" value="Unassembled WGS sequence"/>
</dbReference>